<keyword evidence="3" id="KW-0067">ATP-binding</keyword>
<dbReference type="Gene3D" id="3.40.220.10">
    <property type="entry name" value="Leucine Aminopeptidase, subunit E, domain 1"/>
    <property type="match status" value="1"/>
</dbReference>
<comment type="similarity">
    <text evidence="1">Belongs to the SNF2/RAD54 helicase family.</text>
</comment>
<evidence type="ECO:0000256" key="2">
    <source>
        <dbReference type="ARBA" id="ARBA00022741"/>
    </source>
</evidence>
<dbReference type="RefSeq" id="WP_301418121.1">
    <property type="nucleotide sequence ID" value="NZ_CP098023.1"/>
</dbReference>
<proteinExistence type="inferred from homology"/>
<evidence type="ECO:0000256" key="1">
    <source>
        <dbReference type="ARBA" id="ARBA00007025"/>
    </source>
</evidence>
<accession>A0ABY9EH72</accession>
<feature type="domain" description="Macro" evidence="4">
    <location>
        <begin position="1"/>
        <end position="157"/>
    </location>
</feature>
<protein>
    <submittedName>
        <fullName evidence="5">Macro domain-containing protein</fullName>
    </submittedName>
</protein>
<organism evidence="5 6">
    <name type="scientific">Microbulbifer spongiae</name>
    <dbReference type="NCBI Taxonomy" id="2944933"/>
    <lineage>
        <taxon>Bacteria</taxon>
        <taxon>Pseudomonadati</taxon>
        <taxon>Pseudomonadota</taxon>
        <taxon>Gammaproteobacteria</taxon>
        <taxon>Cellvibrionales</taxon>
        <taxon>Microbulbiferaceae</taxon>
        <taxon>Microbulbifer</taxon>
    </lineage>
</organism>
<dbReference type="PROSITE" id="PS51154">
    <property type="entry name" value="MACRO"/>
    <property type="match status" value="1"/>
</dbReference>
<dbReference type="PANTHER" id="PTHR47157:SF1">
    <property type="entry name" value="CHROMODOMAIN-HELICASE-DNA-BINDING PROTEIN 1-LIKE"/>
    <property type="match status" value="1"/>
</dbReference>
<dbReference type="InterPro" id="IPR031053">
    <property type="entry name" value="ALC1"/>
</dbReference>
<keyword evidence="2" id="KW-0547">Nucleotide-binding</keyword>
<dbReference type="SUPFAM" id="SSF52949">
    <property type="entry name" value="Macro domain-like"/>
    <property type="match status" value="1"/>
</dbReference>
<dbReference type="CDD" id="cd02901">
    <property type="entry name" value="Macro_Poa1p-like"/>
    <property type="match status" value="1"/>
</dbReference>
<keyword evidence="6" id="KW-1185">Reference proteome</keyword>
<dbReference type="SMART" id="SM00506">
    <property type="entry name" value="A1pp"/>
    <property type="match status" value="1"/>
</dbReference>
<dbReference type="PANTHER" id="PTHR47157">
    <property type="entry name" value="CHROMODOMAIN-HELICASE-DNA-BINDING PROTEIN 1-LIKE"/>
    <property type="match status" value="1"/>
</dbReference>
<gene>
    <name evidence="5" type="ORF">M8T91_06915</name>
</gene>
<dbReference type="InterPro" id="IPR043472">
    <property type="entry name" value="Macro_dom-like"/>
</dbReference>
<evidence type="ECO:0000259" key="4">
    <source>
        <dbReference type="PROSITE" id="PS51154"/>
    </source>
</evidence>
<reference evidence="5 6" key="1">
    <citation type="submission" date="2022-05" db="EMBL/GenBank/DDBJ databases">
        <title>Microbulbifer sp. nov., isolated from sponge.</title>
        <authorList>
            <person name="Gao L."/>
        </authorList>
    </citation>
    <scope>NUCLEOTIDE SEQUENCE [LARGE SCALE GENOMIC DNA]</scope>
    <source>
        <strain evidence="5 6">MI-G</strain>
    </source>
</reference>
<evidence type="ECO:0000313" key="5">
    <source>
        <dbReference type="EMBL" id="WKD51139.1"/>
    </source>
</evidence>
<evidence type="ECO:0000256" key="3">
    <source>
        <dbReference type="ARBA" id="ARBA00022840"/>
    </source>
</evidence>
<dbReference type="EMBL" id="CP098023">
    <property type="protein sequence ID" value="WKD51139.1"/>
    <property type="molecule type" value="Genomic_DNA"/>
</dbReference>
<sequence>MNIHYLKGDATNPQADGSAVIVHVCNDVGKWGRGFVMALSKKWKAPELQYKAWFTGQAKPSLGSVQFVEVEETLTVANIIGQHGVRSPRNKTAPAPVRYGAIREGLMQVADYALEKAASVHMPRIGCGLAGGTWEEIEPIVLESLTSKGIEVFVYDL</sequence>
<name>A0ABY9EH72_9GAMM</name>
<dbReference type="Proteomes" id="UP001321520">
    <property type="component" value="Chromosome"/>
</dbReference>
<evidence type="ECO:0000313" key="6">
    <source>
        <dbReference type="Proteomes" id="UP001321520"/>
    </source>
</evidence>
<dbReference type="InterPro" id="IPR002589">
    <property type="entry name" value="Macro_dom"/>
</dbReference>